<dbReference type="AlphaFoldDB" id="F9WBU4"/>
<sequence>MKMLPSILAAEHTPARMLLAGLCGMVGGDPMRQAGPMLHWELGLICGTFPLERDGAALRLAWVTASGLGEMAQPRNRNLVPHPHAKDATVVGCGDTPKDAQKRPTQSCEVRCNIGGRRQKDLRDNQRHGR</sequence>
<evidence type="ECO:0000313" key="1">
    <source>
        <dbReference type="EMBL" id="CCD14730.1"/>
    </source>
</evidence>
<dbReference type="EMBL" id="CAEQ01001625">
    <property type="protein sequence ID" value="CCD14730.1"/>
    <property type="molecule type" value="Genomic_DNA"/>
</dbReference>
<reference evidence="1 2" key="2">
    <citation type="journal article" date="2012" name="Proc. Natl. Acad. Sci. U.S.A.">
        <title>Antigenic diversity is generated by distinct evolutionary mechanisms in African trypanosome species.</title>
        <authorList>
            <person name="Jackson A.P."/>
            <person name="Berry A."/>
            <person name="Aslett M."/>
            <person name="Allison H.C."/>
            <person name="Burton P."/>
            <person name="Vavrova-Anderson J."/>
            <person name="Brown R."/>
            <person name="Browne H."/>
            <person name="Corton N."/>
            <person name="Hauser H."/>
            <person name="Gamble J."/>
            <person name="Gilderthorp R."/>
            <person name="Marcello L."/>
            <person name="McQuillan J."/>
            <person name="Otto T.D."/>
            <person name="Quail M.A."/>
            <person name="Sanders M.J."/>
            <person name="van Tonder A."/>
            <person name="Ginger M.L."/>
            <person name="Field M.C."/>
            <person name="Barry J.D."/>
            <person name="Hertz-Fowler C."/>
            <person name="Berriman M."/>
        </authorList>
    </citation>
    <scope>NUCLEOTIDE SEQUENCE [LARGE SCALE GENOMIC DNA]</scope>
    <source>
        <strain evidence="1 2">IL3000</strain>
    </source>
</reference>
<organism evidence="1 2">
    <name type="scientific">Trypanosoma congolense (strain IL3000)</name>
    <dbReference type="NCBI Taxonomy" id="1068625"/>
    <lineage>
        <taxon>Eukaryota</taxon>
        <taxon>Discoba</taxon>
        <taxon>Euglenozoa</taxon>
        <taxon>Kinetoplastea</taxon>
        <taxon>Metakinetoplastina</taxon>
        <taxon>Trypanosomatida</taxon>
        <taxon>Trypanosomatidae</taxon>
        <taxon>Trypanosoma</taxon>
        <taxon>Nannomonas</taxon>
    </lineage>
</organism>
<name>F9WBU4_TRYCI</name>
<dbReference type="Proteomes" id="UP000000702">
    <property type="component" value="Unassembled WGS sequence"/>
</dbReference>
<accession>F9WBU4</accession>
<gene>
    <name evidence="1" type="ORF">TCIL3000_0_53230</name>
</gene>
<keyword evidence="2" id="KW-1185">Reference proteome</keyword>
<protein>
    <submittedName>
        <fullName evidence="1">Uncharacterized protein</fullName>
    </submittedName>
</protein>
<evidence type="ECO:0000313" key="2">
    <source>
        <dbReference type="Proteomes" id="UP000000702"/>
    </source>
</evidence>
<comment type="caution">
    <text evidence="1">The sequence shown here is derived from an EMBL/GenBank/DDBJ whole genome shotgun (WGS) entry which is preliminary data.</text>
</comment>
<proteinExistence type="predicted"/>
<reference evidence="2" key="1">
    <citation type="submission" date="2011-07" db="EMBL/GenBank/DDBJ databases">
        <title>Divergent evolution of antigenic variation in African trypanosomes.</title>
        <authorList>
            <person name="Jackson A.P."/>
            <person name="Berry A."/>
            <person name="Allison H.C."/>
            <person name="Burton P."/>
            <person name="Anderson J."/>
            <person name="Aslett M."/>
            <person name="Brown R."/>
            <person name="Corton N."/>
            <person name="Harris D."/>
            <person name="Hauser H."/>
            <person name="Gamble J."/>
            <person name="Gilderthorp R."/>
            <person name="McQuillan J."/>
            <person name="Quail M.A."/>
            <person name="Sanders M."/>
            <person name="Van Tonder A."/>
            <person name="Ginger M.L."/>
            <person name="Donelson J.E."/>
            <person name="Field M.C."/>
            <person name="Barry J.D."/>
            <person name="Berriman M."/>
            <person name="Hertz-Fowler C."/>
        </authorList>
    </citation>
    <scope>NUCLEOTIDE SEQUENCE [LARGE SCALE GENOMIC DNA]</scope>
    <source>
        <strain evidence="2">IL3000</strain>
    </source>
</reference>